<proteinExistence type="predicted"/>
<accession>X1FYS6</accession>
<feature type="region of interest" description="Disordered" evidence="1">
    <location>
        <begin position="13"/>
        <end position="32"/>
    </location>
</feature>
<evidence type="ECO:0000313" key="2">
    <source>
        <dbReference type="EMBL" id="GAH50157.1"/>
    </source>
</evidence>
<evidence type="ECO:0000256" key="1">
    <source>
        <dbReference type="SAM" id="MobiDB-lite"/>
    </source>
</evidence>
<feature type="non-terminal residue" evidence="2">
    <location>
        <position position="1"/>
    </location>
</feature>
<reference evidence="2" key="1">
    <citation type="journal article" date="2014" name="Front. Microbiol.">
        <title>High frequency of phylogenetically diverse reductive dehalogenase-homologous genes in deep subseafloor sedimentary metagenomes.</title>
        <authorList>
            <person name="Kawai M."/>
            <person name="Futagami T."/>
            <person name="Toyoda A."/>
            <person name="Takaki Y."/>
            <person name="Nishi S."/>
            <person name="Hori S."/>
            <person name="Arai W."/>
            <person name="Tsubouchi T."/>
            <person name="Morono Y."/>
            <person name="Uchiyama I."/>
            <person name="Ito T."/>
            <person name="Fujiyama A."/>
            <person name="Inagaki F."/>
            <person name="Takami H."/>
        </authorList>
    </citation>
    <scope>NUCLEOTIDE SEQUENCE</scope>
    <source>
        <strain evidence="2">Expedition CK06-06</strain>
    </source>
</reference>
<gene>
    <name evidence="2" type="ORF">S03H2_29643</name>
</gene>
<comment type="caution">
    <text evidence="2">The sequence shown here is derived from an EMBL/GenBank/DDBJ whole genome shotgun (WGS) entry which is preliminary data.</text>
</comment>
<dbReference type="EMBL" id="BARU01017904">
    <property type="protein sequence ID" value="GAH50157.1"/>
    <property type="molecule type" value="Genomic_DNA"/>
</dbReference>
<sequence>LNLLRIALGANKSAFGSTNEDGGVIPQPSADP</sequence>
<protein>
    <submittedName>
        <fullName evidence="2">Uncharacterized protein</fullName>
    </submittedName>
</protein>
<name>X1FYS6_9ZZZZ</name>
<dbReference type="AlphaFoldDB" id="X1FYS6"/>
<organism evidence="2">
    <name type="scientific">marine sediment metagenome</name>
    <dbReference type="NCBI Taxonomy" id="412755"/>
    <lineage>
        <taxon>unclassified sequences</taxon>
        <taxon>metagenomes</taxon>
        <taxon>ecological metagenomes</taxon>
    </lineage>
</organism>